<dbReference type="Proteomes" id="UP000006681">
    <property type="component" value="Chromosome"/>
</dbReference>
<keyword evidence="2" id="KW-1185">Reference proteome</keyword>
<dbReference type="GeneID" id="9752364"/>
<reference evidence="1 2" key="1">
    <citation type="journal article" date="2010" name="Stand. Genomic Sci.">
        <title>Complete genome sequence of Vulcanisaeta distributa type strain (IC-017).</title>
        <authorList>
            <person name="Mavromatis K."/>
            <person name="Sikorski J."/>
            <person name="Pabst E."/>
            <person name="Teshima H."/>
            <person name="Lapidus A."/>
            <person name="Lucas S."/>
            <person name="Nolan M."/>
            <person name="Glavina Del Rio T."/>
            <person name="Cheng J.F."/>
            <person name="Bruce D."/>
            <person name="Goodwin L."/>
            <person name="Pitluck S."/>
            <person name="Liolios K."/>
            <person name="Ivanova N."/>
            <person name="Mikhailova N."/>
            <person name="Pati A."/>
            <person name="Chen A."/>
            <person name="Palaniappan K."/>
            <person name="Land M."/>
            <person name="Hauser L."/>
            <person name="Chang Y.J."/>
            <person name="Jeffries C.D."/>
            <person name="Rohde M."/>
            <person name="Spring S."/>
            <person name="Goker M."/>
            <person name="Wirth R."/>
            <person name="Woyke T."/>
            <person name="Bristow J."/>
            <person name="Eisen J.A."/>
            <person name="Markowitz V."/>
            <person name="Hugenholtz P."/>
            <person name="Klenk H.P."/>
            <person name="Kyrpides N.C."/>
        </authorList>
    </citation>
    <scope>NUCLEOTIDE SEQUENCE [LARGE SCALE GENOMIC DNA]</scope>
    <source>
        <strain evidence="2">DSM 14429 / JCM 11212 / NBRC 100878 / IC-017</strain>
    </source>
</reference>
<dbReference type="KEGG" id="vdi:Vdis_1430"/>
<dbReference type="OrthoDB" id="46202at2157"/>
<accession>E1QSU9</accession>
<dbReference type="STRING" id="572478.Vdis_1430"/>
<name>E1QSU9_VULDI</name>
<dbReference type="AlphaFoldDB" id="E1QSU9"/>
<dbReference type="RefSeq" id="WP_013336541.1">
    <property type="nucleotide sequence ID" value="NC_014537.1"/>
</dbReference>
<evidence type="ECO:0008006" key="3">
    <source>
        <dbReference type="Google" id="ProtNLM"/>
    </source>
</evidence>
<protein>
    <recommendedName>
        <fullName evidence="3">DUF4435 domain-containing protein</fullName>
    </recommendedName>
</protein>
<sequence>MIKRIIFVEGKSDLKFILGLLGIRTLRKCDGIKYDCYYGESENTCICEGGGKDNVCERVNTIIQDKPDIKIEVHVLLDGDARGISCNGAIMHYLNHRNIDELIFEVVQGMLRDKQRDKLIMMLLESESGNEDSKKKAYLAMYVVWKYRDVLGLGGIDYWPNLHDFYHDLGILISKSGNVNEVLNSEGEIRSIINLLKKD</sequence>
<evidence type="ECO:0000313" key="1">
    <source>
        <dbReference type="EMBL" id="ADN50816.1"/>
    </source>
</evidence>
<dbReference type="eggNOG" id="arCOG12852">
    <property type="taxonomic scope" value="Archaea"/>
</dbReference>
<dbReference type="HOGENOM" id="CLU_1369601_0_0_2"/>
<organism evidence="1 2">
    <name type="scientific">Vulcanisaeta distributa (strain DSM 14429 / JCM 11212 / NBRC 100878 / IC-017)</name>
    <dbReference type="NCBI Taxonomy" id="572478"/>
    <lineage>
        <taxon>Archaea</taxon>
        <taxon>Thermoproteota</taxon>
        <taxon>Thermoprotei</taxon>
        <taxon>Thermoproteales</taxon>
        <taxon>Thermoproteaceae</taxon>
        <taxon>Vulcanisaeta</taxon>
    </lineage>
</organism>
<reference evidence="2" key="2">
    <citation type="journal article" date="2010" name="Stand. Genomic Sci.">
        <title>Complete genome sequence of Vulcanisaeta distributa type strain (IC-017T).</title>
        <authorList>
            <person name="Mavromatis K."/>
            <person name="Sikorski J."/>
            <person name="Pabst E."/>
            <person name="Teshima H."/>
            <person name="Lapidus A."/>
            <person name="Lucas S."/>
            <person name="Nolan M."/>
            <person name="Glavina Del Rio T."/>
            <person name="Cheng J."/>
            <person name="Bruce D."/>
            <person name="Goodwin L."/>
            <person name="Pitluck S."/>
            <person name="Liolios K."/>
            <person name="Ivanova N."/>
            <person name="Mikhailova N."/>
            <person name="Pati A."/>
            <person name="Chen A."/>
            <person name="Palaniappan K."/>
            <person name="Land M."/>
            <person name="Hauser L."/>
            <person name="Chang Y."/>
            <person name="Jeffries C."/>
            <person name="Rohde M."/>
            <person name="Spring S."/>
            <person name="Goker M."/>
            <person name="Wirth R."/>
            <person name="Woyke T."/>
            <person name="Bristow J."/>
            <person name="Eisen J."/>
            <person name="Markowitz V."/>
            <person name="Hugenholtz P."/>
            <person name="Klenk H."/>
            <person name="Kyrpides N."/>
        </authorList>
    </citation>
    <scope>NUCLEOTIDE SEQUENCE [LARGE SCALE GENOMIC DNA]</scope>
    <source>
        <strain evidence="2">DSM 14429 / JCM 11212 / NBRC 100878 / IC-017</strain>
    </source>
</reference>
<gene>
    <name evidence="1" type="ordered locus">Vdis_1430</name>
</gene>
<proteinExistence type="predicted"/>
<dbReference type="EMBL" id="CP002100">
    <property type="protein sequence ID" value="ADN50816.1"/>
    <property type="molecule type" value="Genomic_DNA"/>
</dbReference>
<evidence type="ECO:0000313" key="2">
    <source>
        <dbReference type="Proteomes" id="UP000006681"/>
    </source>
</evidence>